<dbReference type="RefSeq" id="WP_012870432.1">
    <property type="nucleotide sequence ID" value="NC_013522.1"/>
</dbReference>
<keyword evidence="5 8" id="KW-0418">Kinase</keyword>
<organism evidence="8 9">
    <name type="scientific">Thermanaerovibrio acidaminovorans (strain ATCC 49978 / DSM 6589 / Su883)</name>
    <name type="common">Selenomonas acidaminovorans</name>
    <dbReference type="NCBI Taxonomy" id="525903"/>
    <lineage>
        <taxon>Bacteria</taxon>
        <taxon>Thermotogati</taxon>
        <taxon>Synergistota</taxon>
        <taxon>Synergistia</taxon>
        <taxon>Synergistales</taxon>
        <taxon>Synergistaceae</taxon>
        <taxon>Thermanaerovibrio</taxon>
    </lineage>
</organism>
<dbReference type="KEGG" id="tai:Taci_1709"/>
<dbReference type="EnsemblBacteria" id="ACZ19923">
    <property type="protein sequence ID" value="ACZ19923"/>
    <property type="gene ID" value="Taci_1709"/>
</dbReference>
<reference evidence="8 9" key="1">
    <citation type="journal article" date="2009" name="Stand. Genomic Sci.">
        <title>Complete genome sequence of Thermanaerovibrio acidaminovorans type strain (Su883).</title>
        <authorList>
            <person name="Chovatia M."/>
            <person name="Sikorski J."/>
            <person name="Schroder M."/>
            <person name="Lapidus A."/>
            <person name="Nolan M."/>
            <person name="Tice H."/>
            <person name="Glavina Del Rio T."/>
            <person name="Copeland A."/>
            <person name="Cheng J.F."/>
            <person name="Lucas S."/>
            <person name="Chen F."/>
            <person name="Bruce D."/>
            <person name="Goodwin L."/>
            <person name="Pitluck S."/>
            <person name="Ivanova N."/>
            <person name="Mavromatis K."/>
            <person name="Ovchinnikova G."/>
            <person name="Pati A."/>
            <person name="Chen A."/>
            <person name="Palaniappan K."/>
            <person name="Land M."/>
            <person name="Hauser L."/>
            <person name="Chang Y.J."/>
            <person name="Jeffries C.D."/>
            <person name="Chain P."/>
            <person name="Saunders E."/>
            <person name="Detter J.C."/>
            <person name="Brettin T."/>
            <person name="Rohde M."/>
            <person name="Goker M."/>
            <person name="Spring S."/>
            <person name="Bristow J."/>
            <person name="Markowitz V."/>
            <person name="Hugenholtz P."/>
            <person name="Kyrpides N.C."/>
            <person name="Klenk H.P."/>
            <person name="Eisen J.A."/>
        </authorList>
    </citation>
    <scope>NUCLEOTIDE SEQUENCE [LARGE SCALE GENOMIC DNA]</scope>
    <source>
        <strain evidence="9">ATCC 49978 / DSM 6589 / Su883</strain>
    </source>
</reference>
<dbReference type="HOGENOM" id="CLU_020520_0_0_0"/>
<accession>D1B7D2</accession>
<sequence>MYRGVAMTIAGSDSGGGAGIQADLKTFMGLNVFGVSAVTAVTAQNSMGVYHVENLSVRSVREQIRCLLSDFPVRAVKIGMLSTGEIMEAVAEELSSYPGPVVLDPVMVSQSGHSLMDSGAERAMRERLLPLASLVTPNLPEAERLLGLPPGSIATKGDMLDAANRLLEAGCRGVLLKGGHLPGDDIFDVLICGAEEVLFEDRRIPGGNDHGTGCTLSSAIAAELAAGEDLKTAVTRGREFVRRGMETGVRLGRGHGCLYHRAPAPWVGDGA</sequence>
<dbReference type="InterPro" id="IPR013749">
    <property type="entry name" value="PM/HMP-P_kinase-1"/>
</dbReference>
<evidence type="ECO:0000256" key="4">
    <source>
        <dbReference type="ARBA" id="ARBA00022741"/>
    </source>
</evidence>
<dbReference type="InterPro" id="IPR004399">
    <property type="entry name" value="HMP/HMP-P_kinase_dom"/>
</dbReference>
<protein>
    <recommendedName>
        <fullName evidence="2">hydroxymethylpyrimidine kinase</fullName>
        <ecNumber evidence="2">2.7.1.49</ecNumber>
    </recommendedName>
</protein>
<dbReference type="AlphaFoldDB" id="D1B7D2"/>
<dbReference type="GO" id="GO:0005524">
    <property type="term" value="F:ATP binding"/>
    <property type="evidence" value="ECO:0007669"/>
    <property type="project" value="UniProtKB-KW"/>
</dbReference>
<dbReference type="PANTHER" id="PTHR20858">
    <property type="entry name" value="PHOSPHOMETHYLPYRIMIDINE KINASE"/>
    <property type="match status" value="1"/>
</dbReference>
<dbReference type="STRING" id="525903.Taci_1709"/>
<keyword evidence="3" id="KW-0808">Transferase</keyword>
<dbReference type="CDD" id="cd01169">
    <property type="entry name" value="HMPP_kinase"/>
    <property type="match status" value="1"/>
</dbReference>
<keyword evidence="4" id="KW-0547">Nucleotide-binding</keyword>
<dbReference type="PATRIC" id="fig|525903.6.peg.1699"/>
<name>D1B7D2_THEAS</name>
<dbReference type="GO" id="GO:0005829">
    <property type="term" value="C:cytosol"/>
    <property type="evidence" value="ECO:0007669"/>
    <property type="project" value="TreeGrafter"/>
</dbReference>
<dbReference type="NCBIfam" id="TIGR00097">
    <property type="entry name" value="HMP-P_kinase"/>
    <property type="match status" value="1"/>
</dbReference>
<dbReference type="FunFam" id="3.40.1190.20:FF:000003">
    <property type="entry name" value="Phosphomethylpyrimidine kinase ThiD"/>
    <property type="match status" value="1"/>
</dbReference>
<evidence type="ECO:0000256" key="6">
    <source>
        <dbReference type="ARBA" id="ARBA00022840"/>
    </source>
</evidence>
<dbReference type="GO" id="GO:0008972">
    <property type="term" value="F:phosphomethylpyrimidine kinase activity"/>
    <property type="evidence" value="ECO:0007669"/>
    <property type="project" value="InterPro"/>
</dbReference>
<dbReference type="eggNOG" id="COG0351">
    <property type="taxonomic scope" value="Bacteria"/>
</dbReference>
<dbReference type="SUPFAM" id="SSF53613">
    <property type="entry name" value="Ribokinase-like"/>
    <property type="match status" value="1"/>
</dbReference>
<dbReference type="InterPro" id="IPR029056">
    <property type="entry name" value="Ribokinase-like"/>
</dbReference>
<dbReference type="PANTHER" id="PTHR20858:SF17">
    <property type="entry name" value="HYDROXYMETHYLPYRIMIDINE_PHOSPHOMETHYLPYRIMIDINE KINASE THI20-RELATED"/>
    <property type="match status" value="1"/>
</dbReference>
<dbReference type="GO" id="GO:0008902">
    <property type="term" value="F:hydroxymethylpyrimidine kinase activity"/>
    <property type="evidence" value="ECO:0007669"/>
    <property type="project" value="UniProtKB-EC"/>
</dbReference>
<dbReference type="Proteomes" id="UP000002030">
    <property type="component" value="Chromosome"/>
</dbReference>
<dbReference type="GO" id="GO:0009228">
    <property type="term" value="P:thiamine biosynthetic process"/>
    <property type="evidence" value="ECO:0007669"/>
    <property type="project" value="InterPro"/>
</dbReference>
<dbReference type="Pfam" id="PF08543">
    <property type="entry name" value="Phos_pyr_kin"/>
    <property type="match status" value="1"/>
</dbReference>
<evidence type="ECO:0000256" key="1">
    <source>
        <dbReference type="ARBA" id="ARBA00004948"/>
    </source>
</evidence>
<evidence type="ECO:0000256" key="3">
    <source>
        <dbReference type="ARBA" id="ARBA00022679"/>
    </source>
</evidence>
<dbReference type="EC" id="2.7.1.49" evidence="2"/>
<evidence type="ECO:0000256" key="5">
    <source>
        <dbReference type="ARBA" id="ARBA00022777"/>
    </source>
</evidence>
<evidence type="ECO:0000256" key="2">
    <source>
        <dbReference type="ARBA" id="ARBA00012135"/>
    </source>
</evidence>
<comment type="pathway">
    <text evidence="1">Cofactor biosynthesis; thiamine diphosphate biosynthesis.</text>
</comment>
<dbReference type="EMBL" id="CP001818">
    <property type="protein sequence ID" value="ACZ19923.1"/>
    <property type="molecule type" value="Genomic_DNA"/>
</dbReference>
<evidence type="ECO:0000313" key="9">
    <source>
        <dbReference type="Proteomes" id="UP000002030"/>
    </source>
</evidence>
<dbReference type="OrthoDB" id="9810880at2"/>
<feature type="domain" description="Pyridoxamine kinase/Phosphomethylpyrimidine kinase" evidence="7">
    <location>
        <begin position="13"/>
        <end position="257"/>
    </location>
</feature>
<keyword evidence="6" id="KW-0067">ATP-binding</keyword>
<dbReference type="Gene3D" id="3.40.1190.20">
    <property type="match status" value="1"/>
</dbReference>
<gene>
    <name evidence="8" type="ordered locus">Taci_1709</name>
</gene>
<proteinExistence type="predicted"/>
<keyword evidence="9" id="KW-1185">Reference proteome</keyword>
<evidence type="ECO:0000259" key="7">
    <source>
        <dbReference type="Pfam" id="PF08543"/>
    </source>
</evidence>
<evidence type="ECO:0000313" key="8">
    <source>
        <dbReference type="EMBL" id="ACZ19923.1"/>
    </source>
</evidence>